<evidence type="ECO:0000256" key="2">
    <source>
        <dbReference type="SAM" id="Phobius"/>
    </source>
</evidence>
<evidence type="ECO:0000259" key="3">
    <source>
        <dbReference type="SMART" id="SM00499"/>
    </source>
</evidence>
<evidence type="ECO:0000256" key="1">
    <source>
        <dbReference type="RuleBase" id="RU000628"/>
    </source>
</evidence>
<reference evidence="4 5" key="1">
    <citation type="submission" date="2020-06" db="EMBL/GenBank/DDBJ databases">
        <title>Transcriptomic and genomic resources for Thalictrum thalictroides and T. hernandezii: Facilitating candidate gene discovery in an emerging model plant lineage.</title>
        <authorList>
            <person name="Arias T."/>
            <person name="Riano-Pachon D.M."/>
            <person name="Di Stilio V.S."/>
        </authorList>
    </citation>
    <scope>NUCLEOTIDE SEQUENCE [LARGE SCALE GENOMIC DNA]</scope>
    <source>
        <strain evidence="5">cv. WT478/WT964</strain>
        <tissue evidence="4">Leaves</tissue>
    </source>
</reference>
<comment type="similarity">
    <text evidence="1">Belongs to the plant LTP family.</text>
</comment>
<dbReference type="AlphaFoldDB" id="A0A7J6WGT5"/>
<dbReference type="SUPFAM" id="SSF47699">
    <property type="entry name" value="Bifunctional inhibitor/lipid-transfer protein/seed storage 2S albumin"/>
    <property type="match status" value="1"/>
</dbReference>
<dbReference type="GO" id="GO:0008289">
    <property type="term" value="F:lipid binding"/>
    <property type="evidence" value="ECO:0007669"/>
    <property type="project" value="UniProtKB-KW"/>
</dbReference>
<dbReference type="InterPro" id="IPR016140">
    <property type="entry name" value="Bifunc_inhib/LTP/seed_store"/>
</dbReference>
<keyword evidence="1" id="KW-0813">Transport</keyword>
<feature type="domain" description="Bifunctional inhibitor/plant lipid transfer protein/seed storage helical" evidence="3">
    <location>
        <begin position="202"/>
        <end position="277"/>
    </location>
</feature>
<dbReference type="Gene3D" id="1.10.110.10">
    <property type="entry name" value="Plant lipid-transfer and hydrophobic proteins"/>
    <property type="match status" value="1"/>
</dbReference>
<sequence length="281" mass="31350">MGKYVLDEVTCRSQWVVGDGSQIDLWRHNWLGNTSLKVALLLDRHDLHGFNAKVQCLVEGNEIIVPTELADVILSAGLDTDSVLKGEEGEEDYMVWCVDNNGCFSVKSAFDSIRNRTGRIIVASVSVVLCLLWVGVVDHLGFQSKRTVLNFTSLPCCWPEEYGSFRWFVTSASSAMVQVMVKPSKAGDAFTCVEIANEINTCTGYMIGDLVQPIPPCCISLREIRDYDKNDARTQCNCMKDAFSTYQHIIDERLASLLKMCNVTLKLPFPLSKNMDCNSIP</sequence>
<dbReference type="Pfam" id="PF00234">
    <property type="entry name" value="Tryp_alpha_amyl"/>
    <property type="match status" value="1"/>
</dbReference>
<comment type="function">
    <text evidence="1">Plant non-specific lipid-transfer proteins transfer phospholipids as well as galactolipids across membranes. May play a role in wax or cutin deposition in the cell walls of expanding epidermal cells and certain secretory tissues.</text>
</comment>
<dbReference type="PANTHER" id="PTHR33076">
    <property type="entry name" value="NON-SPECIFIC LIPID-TRANSFER PROTEIN 2-RELATED"/>
    <property type="match status" value="1"/>
</dbReference>
<dbReference type="Proteomes" id="UP000554482">
    <property type="component" value="Unassembled WGS sequence"/>
</dbReference>
<dbReference type="GO" id="GO:0006869">
    <property type="term" value="P:lipid transport"/>
    <property type="evidence" value="ECO:0007669"/>
    <property type="project" value="InterPro"/>
</dbReference>
<name>A0A7J6WGT5_THATH</name>
<keyword evidence="2" id="KW-0812">Transmembrane</keyword>
<proteinExistence type="inferred from homology"/>
<keyword evidence="1" id="KW-0446">Lipid-binding</keyword>
<keyword evidence="2" id="KW-1133">Transmembrane helix</keyword>
<dbReference type="PRINTS" id="PR00382">
    <property type="entry name" value="LIPIDTRNSFER"/>
</dbReference>
<organism evidence="4 5">
    <name type="scientific">Thalictrum thalictroides</name>
    <name type="common">Rue-anemone</name>
    <name type="synonym">Anemone thalictroides</name>
    <dbReference type="NCBI Taxonomy" id="46969"/>
    <lineage>
        <taxon>Eukaryota</taxon>
        <taxon>Viridiplantae</taxon>
        <taxon>Streptophyta</taxon>
        <taxon>Embryophyta</taxon>
        <taxon>Tracheophyta</taxon>
        <taxon>Spermatophyta</taxon>
        <taxon>Magnoliopsida</taxon>
        <taxon>Ranunculales</taxon>
        <taxon>Ranunculaceae</taxon>
        <taxon>Thalictroideae</taxon>
        <taxon>Thalictrum</taxon>
    </lineage>
</organism>
<evidence type="ECO:0000313" key="4">
    <source>
        <dbReference type="EMBL" id="KAF5195312.1"/>
    </source>
</evidence>
<accession>A0A7J6WGT5</accession>
<dbReference type="InterPro" id="IPR036312">
    <property type="entry name" value="Bifun_inhib/LTP/seed_sf"/>
</dbReference>
<dbReference type="OrthoDB" id="649864at2759"/>
<gene>
    <name evidence="4" type="ORF">FRX31_015096</name>
</gene>
<dbReference type="EMBL" id="JABWDY010017488">
    <property type="protein sequence ID" value="KAF5195312.1"/>
    <property type="molecule type" value="Genomic_DNA"/>
</dbReference>
<feature type="transmembrane region" description="Helical" evidence="2">
    <location>
        <begin position="120"/>
        <end position="142"/>
    </location>
</feature>
<keyword evidence="2" id="KW-0472">Membrane</keyword>
<dbReference type="InterPro" id="IPR000528">
    <property type="entry name" value="Plant_nsLTP"/>
</dbReference>
<protein>
    <recommendedName>
        <fullName evidence="1">Non-specific lipid-transfer protein</fullName>
    </recommendedName>
</protein>
<dbReference type="SMART" id="SM00499">
    <property type="entry name" value="AAI"/>
    <property type="match status" value="1"/>
</dbReference>
<evidence type="ECO:0000313" key="5">
    <source>
        <dbReference type="Proteomes" id="UP000554482"/>
    </source>
</evidence>
<comment type="caution">
    <text evidence="4">The sequence shown here is derived from an EMBL/GenBank/DDBJ whole genome shotgun (WGS) entry which is preliminary data.</text>
</comment>
<keyword evidence="5" id="KW-1185">Reference proteome</keyword>